<proteinExistence type="predicted"/>
<dbReference type="AlphaFoldDB" id="A0A0S7BZV9"/>
<name>A0A0S7BZV9_9BACT</name>
<evidence type="ECO:0000313" key="2">
    <source>
        <dbReference type="Proteomes" id="UP000053091"/>
    </source>
</evidence>
<reference evidence="1" key="1">
    <citation type="journal article" date="2015" name="Genome Announc.">
        <title>Draft Genome Sequence of Bacteroidales Strain TBC1, a Novel Isolate from a Methanogenic Wastewater Treatment System.</title>
        <authorList>
            <person name="Tourlousse D.M."/>
            <person name="Matsuura N."/>
            <person name="Sun L."/>
            <person name="Toyonaga M."/>
            <person name="Kuroda K."/>
            <person name="Ohashi A."/>
            <person name="Cruz R."/>
            <person name="Yamaguchi T."/>
            <person name="Sekiguchi Y."/>
        </authorList>
    </citation>
    <scope>NUCLEOTIDE SEQUENCE [LARGE SCALE GENOMIC DNA]</scope>
    <source>
        <strain evidence="1">TBC1</strain>
    </source>
</reference>
<dbReference type="RefSeq" id="WP_062041457.1">
    <property type="nucleotide sequence ID" value="NZ_DF968182.1"/>
</dbReference>
<dbReference type="Pfam" id="PF20201">
    <property type="entry name" value="DUF6563"/>
    <property type="match status" value="1"/>
</dbReference>
<protein>
    <submittedName>
        <fullName evidence="1">Uncharacterized protein</fullName>
    </submittedName>
</protein>
<dbReference type="EMBL" id="DF968182">
    <property type="protein sequence ID" value="GAP43778.1"/>
    <property type="molecule type" value="Genomic_DNA"/>
</dbReference>
<sequence>MKKIIFALFIIVLVFQPVSGFSQSFAKIYNSPTDFFNGICDSSQGISVERRTRGQIIMNGGNDFKISSEDKVLSKKLKKQVWGVVCNDSLFINGRPLKLGGSWYGYTEIIGKRLFLLAGIPLDKDFQDQMAIASMMGGPLVAGIAGADLALVRYYYEVYLPYGSISILKKEKMAELLATAPDLAQSYALEEEPEKIPVLKRYLLELKKR</sequence>
<dbReference type="InterPro" id="IPR046693">
    <property type="entry name" value="DUF6563"/>
</dbReference>
<evidence type="ECO:0000313" key="1">
    <source>
        <dbReference type="EMBL" id="GAP43778.1"/>
    </source>
</evidence>
<dbReference type="OrthoDB" id="1039479at2"/>
<dbReference type="Proteomes" id="UP000053091">
    <property type="component" value="Unassembled WGS sequence"/>
</dbReference>
<gene>
    <name evidence="1" type="ORF">TBC1_111936</name>
</gene>
<keyword evidence="2" id="KW-1185">Reference proteome</keyword>
<accession>A0A0S7BZV9</accession>
<organism evidence="1">
    <name type="scientific">Lentimicrobium saccharophilum</name>
    <dbReference type="NCBI Taxonomy" id="1678841"/>
    <lineage>
        <taxon>Bacteria</taxon>
        <taxon>Pseudomonadati</taxon>
        <taxon>Bacteroidota</taxon>
        <taxon>Bacteroidia</taxon>
        <taxon>Bacteroidales</taxon>
        <taxon>Lentimicrobiaceae</taxon>
        <taxon>Lentimicrobium</taxon>
    </lineage>
</organism>